<dbReference type="CDD" id="cd06800">
    <property type="entry name" value="PDZ_GOPC-like"/>
    <property type="match status" value="1"/>
</dbReference>
<dbReference type="PANTHER" id="PTHR16528">
    <property type="entry name" value="GOLGI-ASSOCIATED PDZ AND COILED-COIL MOTIF-CONTAINING"/>
    <property type="match status" value="1"/>
</dbReference>
<keyword evidence="1" id="KW-0175">Coiled coil</keyword>
<evidence type="ECO:0000313" key="5">
    <source>
        <dbReference type="RefSeq" id="XP_022254607.1"/>
    </source>
</evidence>
<dbReference type="PROSITE" id="PS50106">
    <property type="entry name" value="PDZ"/>
    <property type="match status" value="1"/>
</dbReference>
<protein>
    <submittedName>
        <fullName evidence="5">Golgi-associated PDZ and coiled-coil motif-containing protein-like isoform X1</fullName>
    </submittedName>
</protein>
<dbReference type="InterPro" id="IPR001478">
    <property type="entry name" value="PDZ"/>
</dbReference>
<dbReference type="Gene3D" id="2.30.42.10">
    <property type="match status" value="1"/>
</dbReference>
<keyword evidence="4" id="KW-1185">Reference proteome</keyword>
<evidence type="ECO:0000256" key="2">
    <source>
        <dbReference type="SAM" id="MobiDB-lite"/>
    </source>
</evidence>
<evidence type="ECO:0000313" key="4">
    <source>
        <dbReference type="Proteomes" id="UP000694941"/>
    </source>
</evidence>
<sequence length="480" mass="53717">MATATAGLKWLNLLEKEFDKAFVDLDLLLGAIDEDQCEIMYEGRQKMTALSAAFAQLCHKALTVFENNGKLEEELSEMRQELCEAQASHAAVEKELQKLLIQLHSAQLQVSSQMGYAGDSSLIKQKLESEMEQYRTDVKKESQLIAEVTQLNKENNRLHHFILALQSELYGARLAAKYLDKELAGRIQQIQLLGQDLGRTDHNHLWNQLEAEIHLHRHKTVIRACRSQIGLSPKLPAPPEQASFCESQHSRQGIGQIRTVHLTKGENEGLGISITGGREHGVPILISEIHPDQPASRSGNLFVGDAVLSVNNIDLRQACHDEAVKVLSSQEGEIAMEVVFVSPEEASDEETEDGEGEFRFRYQYFGPDICSQTSSQELENTNSSELSPFHFQGITQGGGELPWFENVNVSSKKLQQKHHSGAAHVSSFRNIYRHDLSTRTNQNVDNQKPVLSPTTSETENLTKLISNRQQSCKNSEEPTE</sequence>
<name>A0ABM1TFF1_LIMPO</name>
<dbReference type="Proteomes" id="UP000694941">
    <property type="component" value="Unplaced"/>
</dbReference>
<dbReference type="PANTHER" id="PTHR16528:SF2">
    <property type="entry name" value="GOLGI-ASSOCIATED PDZ AND COILED-COIL MOTIF-CONTAINING PROTEIN"/>
    <property type="match status" value="1"/>
</dbReference>
<dbReference type="InterPro" id="IPR036034">
    <property type="entry name" value="PDZ_sf"/>
</dbReference>
<proteinExistence type="predicted"/>
<evidence type="ECO:0000256" key="1">
    <source>
        <dbReference type="SAM" id="Coils"/>
    </source>
</evidence>
<feature type="coiled-coil region" evidence="1">
    <location>
        <begin position="89"/>
        <end position="144"/>
    </location>
</feature>
<dbReference type="InterPro" id="IPR038879">
    <property type="entry name" value="GOPC"/>
</dbReference>
<dbReference type="RefSeq" id="XP_022254607.1">
    <property type="nucleotide sequence ID" value="XM_022398899.1"/>
</dbReference>
<organism evidence="4 5">
    <name type="scientific">Limulus polyphemus</name>
    <name type="common">Atlantic horseshoe crab</name>
    <dbReference type="NCBI Taxonomy" id="6850"/>
    <lineage>
        <taxon>Eukaryota</taxon>
        <taxon>Metazoa</taxon>
        <taxon>Ecdysozoa</taxon>
        <taxon>Arthropoda</taxon>
        <taxon>Chelicerata</taxon>
        <taxon>Merostomata</taxon>
        <taxon>Xiphosura</taxon>
        <taxon>Limulidae</taxon>
        <taxon>Limulus</taxon>
    </lineage>
</organism>
<dbReference type="SMART" id="SM00228">
    <property type="entry name" value="PDZ"/>
    <property type="match status" value="1"/>
</dbReference>
<gene>
    <name evidence="5" type="primary">LOC106470293</name>
</gene>
<feature type="domain" description="PDZ" evidence="3">
    <location>
        <begin position="259"/>
        <end position="342"/>
    </location>
</feature>
<reference evidence="5" key="1">
    <citation type="submission" date="2025-08" db="UniProtKB">
        <authorList>
            <consortium name="RefSeq"/>
        </authorList>
    </citation>
    <scope>IDENTIFICATION</scope>
    <source>
        <tissue evidence="5">Muscle</tissue>
    </source>
</reference>
<accession>A0ABM1TFF1</accession>
<dbReference type="Pfam" id="PF00595">
    <property type="entry name" value="PDZ"/>
    <property type="match status" value="1"/>
</dbReference>
<dbReference type="GeneID" id="106470293"/>
<evidence type="ECO:0000259" key="3">
    <source>
        <dbReference type="PROSITE" id="PS50106"/>
    </source>
</evidence>
<feature type="region of interest" description="Disordered" evidence="2">
    <location>
        <begin position="436"/>
        <end position="459"/>
    </location>
</feature>
<dbReference type="SUPFAM" id="SSF50156">
    <property type="entry name" value="PDZ domain-like"/>
    <property type="match status" value="1"/>
</dbReference>